<dbReference type="GO" id="GO:0016798">
    <property type="term" value="F:hydrolase activity, acting on glycosyl bonds"/>
    <property type="evidence" value="ECO:0007669"/>
    <property type="project" value="UniProtKB-KW"/>
</dbReference>
<evidence type="ECO:0000256" key="3">
    <source>
        <dbReference type="ARBA" id="ARBA00023295"/>
    </source>
</evidence>
<evidence type="ECO:0000256" key="1">
    <source>
        <dbReference type="ARBA" id="ARBA00009902"/>
    </source>
</evidence>
<dbReference type="Pfam" id="PF00251">
    <property type="entry name" value="Glyco_hydro_32N"/>
    <property type="match status" value="1"/>
</dbReference>
<keyword evidence="7" id="KW-1185">Reference proteome</keyword>
<dbReference type="SUPFAM" id="SSF75005">
    <property type="entry name" value="Arabinanase/levansucrase/invertase"/>
    <property type="match status" value="1"/>
</dbReference>
<evidence type="ECO:0000313" key="5">
    <source>
        <dbReference type="EMBL" id="KST69668.1"/>
    </source>
</evidence>
<sequence>MAILESLTLPTEIKKWVPFKDYAKNYVAKFVQSSQKGLPSWDPWIFKDDDIYRLFYLAGTPEVNSMCWWENSRIHGAISHNLKDWQDLGVILEPEPSNSWESGRLFTGYTYKENGVYYLFYSGAGKGWPHLMHEGIGLAKSTDSLHWERYSNGYLNPKWVEKVDGNITDSSIHWYVADEIAGPYKPVSSHPIIPSSMRTGLYASHFLPMSDNLNELLLYGWYFRFSTLEVSPNFRVKWEGDNIQIA</sequence>
<evidence type="ECO:0000259" key="4">
    <source>
        <dbReference type="Pfam" id="PF00251"/>
    </source>
</evidence>
<gene>
    <name evidence="5" type="ORF">BC008_05025</name>
    <name evidence="6" type="ORF">BC008_05255</name>
</gene>
<dbReference type="InterPro" id="IPR023296">
    <property type="entry name" value="Glyco_hydro_beta-prop_sf"/>
</dbReference>
<evidence type="ECO:0000313" key="7">
    <source>
        <dbReference type="Proteomes" id="UP000053372"/>
    </source>
</evidence>
<evidence type="ECO:0000313" key="6">
    <source>
        <dbReference type="EMBL" id="KST69707.1"/>
    </source>
</evidence>
<feature type="domain" description="Glycosyl hydrolase family 32 N-terminal" evidence="4">
    <location>
        <begin position="48"/>
        <end position="174"/>
    </location>
</feature>
<dbReference type="EMBL" id="LMTZ01000015">
    <property type="protein sequence ID" value="KST69668.1"/>
    <property type="molecule type" value="Genomic_DNA"/>
</dbReference>
<evidence type="ECO:0000256" key="2">
    <source>
        <dbReference type="ARBA" id="ARBA00022801"/>
    </source>
</evidence>
<dbReference type="OrthoDB" id="525284at2"/>
<comment type="similarity">
    <text evidence="1">Belongs to the glycosyl hydrolase 32 family.</text>
</comment>
<name>A0A0V7ZZ58_9CYAN</name>
<reference evidence="6 7" key="1">
    <citation type="journal article" date="2015" name="Genome Announc.">
        <title>Draft Genome of the Euendolithic (true boring) Cyanobacterium Mastigocoleus testarum strain BC008.</title>
        <authorList>
            <person name="Guida B.S."/>
            <person name="Garcia-Pichel F."/>
        </authorList>
    </citation>
    <scope>NUCLEOTIDE SEQUENCE [LARGE SCALE GENOMIC DNA]</scope>
    <source>
        <strain evidence="6 7">BC008</strain>
    </source>
</reference>
<dbReference type="EMBL" id="LMTZ01000014">
    <property type="protein sequence ID" value="KST69707.1"/>
    <property type="molecule type" value="Genomic_DNA"/>
</dbReference>
<organism evidence="6 7">
    <name type="scientific">Mastigocoleus testarum BC008</name>
    <dbReference type="NCBI Taxonomy" id="371196"/>
    <lineage>
        <taxon>Bacteria</taxon>
        <taxon>Bacillati</taxon>
        <taxon>Cyanobacteriota</taxon>
        <taxon>Cyanophyceae</taxon>
        <taxon>Nostocales</taxon>
        <taxon>Hapalosiphonaceae</taxon>
        <taxon>Mastigocoleus</taxon>
    </lineage>
</organism>
<proteinExistence type="inferred from homology"/>
<protein>
    <recommendedName>
        <fullName evidence="4">Glycosyl hydrolase family 32 N-terminal domain-containing protein</fullName>
    </recommendedName>
</protein>
<dbReference type="AlphaFoldDB" id="A0A0V7ZZ58"/>
<dbReference type="InterPro" id="IPR013148">
    <property type="entry name" value="Glyco_hydro_32_N"/>
</dbReference>
<comment type="caution">
    <text evidence="6">The sequence shown here is derived from an EMBL/GenBank/DDBJ whole genome shotgun (WGS) entry which is preliminary data.</text>
</comment>
<keyword evidence="3" id="KW-0326">Glycosidase</keyword>
<dbReference type="Gene3D" id="2.115.10.20">
    <property type="entry name" value="Glycosyl hydrolase domain, family 43"/>
    <property type="match status" value="1"/>
</dbReference>
<keyword evidence="2" id="KW-0378">Hydrolase</keyword>
<dbReference type="Proteomes" id="UP000053372">
    <property type="component" value="Unassembled WGS sequence"/>
</dbReference>
<accession>A0A0V7ZZ58</accession>